<protein>
    <submittedName>
        <fullName evidence="1">Uncharacterized protein</fullName>
    </submittedName>
</protein>
<sequence length="243" mass="28515">MVSFSSIPEDVWQDKNKRRRRYGYIPQPLPRRNNSECEAILFVFMMLNLNELTNELLYAVFDEDFLCHVRHHKNFILFNLMLGLKLSTEHKNILLRVACKFGDLSLAEKLLGDDSVDSTSGQNLPLRYACRFGNDKIVRLLLACPRVNPRAADNQSIRFAVKYGHKHVLELLLKDGRAEPSKLLYTTFRYLIHTCDTHGDIVEMLIKDGHPHCHELYQQEFSRIKEYEQKGIVFNKAYKKYFF</sequence>
<reference evidence="1 2" key="1">
    <citation type="submission" date="2024-03" db="EMBL/GenBank/DDBJ databases">
        <title>The Acrasis kona genome and developmental transcriptomes reveal deep origins of eukaryotic multicellular pathways.</title>
        <authorList>
            <person name="Sheikh S."/>
            <person name="Fu C.-J."/>
            <person name="Brown M.W."/>
            <person name="Baldauf S.L."/>
        </authorList>
    </citation>
    <scope>NUCLEOTIDE SEQUENCE [LARGE SCALE GENOMIC DNA]</scope>
    <source>
        <strain evidence="1 2">ATCC MYA-3509</strain>
    </source>
</reference>
<dbReference type="Gene3D" id="1.25.40.20">
    <property type="entry name" value="Ankyrin repeat-containing domain"/>
    <property type="match status" value="1"/>
</dbReference>
<accession>A0AAW2ZJ81</accession>
<keyword evidence="2" id="KW-1185">Reference proteome</keyword>
<dbReference type="InterPro" id="IPR036770">
    <property type="entry name" value="Ankyrin_rpt-contain_sf"/>
</dbReference>
<organism evidence="1 2">
    <name type="scientific">Acrasis kona</name>
    <dbReference type="NCBI Taxonomy" id="1008807"/>
    <lineage>
        <taxon>Eukaryota</taxon>
        <taxon>Discoba</taxon>
        <taxon>Heterolobosea</taxon>
        <taxon>Tetramitia</taxon>
        <taxon>Eutetramitia</taxon>
        <taxon>Acrasidae</taxon>
        <taxon>Acrasis</taxon>
    </lineage>
</organism>
<proteinExistence type="predicted"/>
<dbReference type="AlphaFoldDB" id="A0AAW2ZJ81"/>
<comment type="caution">
    <text evidence="1">The sequence shown here is derived from an EMBL/GenBank/DDBJ whole genome shotgun (WGS) entry which is preliminary data.</text>
</comment>
<evidence type="ECO:0000313" key="2">
    <source>
        <dbReference type="Proteomes" id="UP001431209"/>
    </source>
</evidence>
<dbReference type="EMBL" id="JAOPGA020001482">
    <property type="protein sequence ID" value="KAL0488850.1"/>
    <property type="molecule type" value="Genomic_DNA"/>
</dbReference>
<dbReference type="Pfam" id="PF12796">
    <property type="entry name" value="Ank_2"/>
    <property type="match status" value="1"/>
</dbReference>
<dbReference type="InterPro" id="IPR002110">
    <property type="entry name" value="Ankyrin_rpt"/>
</dbReference>
<name>A0AAW2ZJ81_9EUKA</name>
<dbReference type="SUPFAM" id="SSF140860">
    <property type="entry name" value="Pseudo ankyrin repeat-like"/>
    <property type="match status" value="1"/>
</dbReference>
<evidence type="ECO:0000313" key="1">
    <source>
        <dbReference type="EMBL" id="KAL0488850.1"/>
    </source>
</evidence>
<dbReference type="Proteomes" id="UP001431209">
    <property type="component" value="Unassembled WGS sequence"/>
</dbReference>
<gene>
    <name evidence="1" type="ORF">AKO1_013125</name>
</gene>
<dbReference type="SMART" id="SM00248">
    <property type="entry name" value="ANK"/>
    <property type="match status" value="3"/>
</dbReference>